<accession>A0A0G3BWH7</accession>
<sequence>MAEHPPHDDPEQRKVDEIVSRGPSGAFAVASVATAIVVALYFIFYVVVYLPRGAVQ</sequence>
<proteinExistence type="predicted"/>
<dbReference type="Proteomes" id="UP000035352">
    <property type="component" value="Chromosome"/>
</dbReference>
<dbReference type="EMBL" id="CP011371">
    <property type="protein sequence ID" value="AKJ30870.1"/>
    <property type="molecule type" value="Genomic_DNA"/>
</dbReference>
<name>A0A0G3BWH7_9BURK</name>
<evidence type="ECO:0000313" key="2">
    <source>
        <dbReference type="EMBL" id="AKJ30870.1"/>
    </source>
</evidence>
<keyword evidence="1" id="KW-1133">Transmembrane helix</keyword>
<evidence type="ECO:0000313" key="3">
    <source>
        <dbReference type="Proteomes" id="UP000035352"/>
    </source>
</evidence>
<dbReference type="KEGG" id="pbh:AAW51_4179"/>
<protein>
    <submittedName>
        <fullName evidence="2">Membrane protein</fullName>
    </submittedName>
</protein>
<keyword evidence="1" id="KW-0472">Membrane</keyword>
<dbReference type="STRING" id="413882.AAW51_4179"/>
<keyword evidence="1" id="KW-0812">Transmembrane</keyword>
<reference evidence="2 3" key="1">
    <citation type="submission" date="2015-05" db="EMBL/GenBank/DDBJ databases">
        <authorList>
            <person name="Tang B."/>
            <person name="Yu Y."/>
        </authorList>
    </citation>
    <scope>NUCLEOTIDE SEQUENCE [LARGE SCALE GENOMIC DNA]</scope>
    <source>
        <strain evidence="2 3">DSM 7029</strain>
    </source>
</reference>
<dbReference type="AlphaFoldDB" id="A0A0G3BWH7"/>
<evidence type="ECO:0000256" key="1">
    <source>
        <dbReference type="SAM" id="Phobius"/>
    </source>
</evidence>
<dbReference type="RefSeq" id="WP_047196137.1">
    <property type="nucleotide sequence ID" value="NZ_CP011371.1"/>
</dbReference>
<feature type="transmembrane region" description="Helical" evidence="1">
    <location>
        <begin position="26"/>
        <end position="50"/>
    </location>
</feature>
<organism evidence="2 3">
    <name type="scientific">Caldimonas brevitalea</name>
    <dbReference type="NCBI Taxonomy" id="413882"/>
    <lineage>
        <taxon>Bacteria</taxon>
        <taxon>Pseudomonadati</taxon>
        <taxon>Pseudomonadota</taxon>
        <taxon>Betaproteobacteria</taxon>
        <taxon>Burkholderiales</taxon>
        <taxon>Sphaerotilaceae</taxon>
        <taxon>Caldimonas</taxon>
    </lineage>
</organism>
<keyword evidence="3" id="KW-1185">Reference proteome</keyword>
<gene>
    <name evidence="2" type="ORF">AAW51_4179</name>
</gene>